<evidence type="ECO:0000259" key="2">
    <source>
        <dbReference type="Pfam" id="PF07940"/>
    </source>
</evidence>
<dbReference type="Gene3D" id="1.50.10.100">
    <property type="entry name" value="Chondroitin AC/alginate lyase"/>
    <property type="match status" value="1"/>
</dbReference>
<keyword evidence="4" id="KW-1185">Reference proteome</keyword>
<feature type="domain" description="Heparinase II/III-like C-terminal" evidence="2">
    <location>
        <begin position="370"/>
        <end position="560"/>
    </location>
</feature>
<dbReference type="Proteomes" id="UP000596977">
    <property type="component" value="Unassembled WGS sequence"/>
</dbReference>
<comment type="subcellular location">
    <subcellularLocation>
        <location evidence="1">Cell envelope</location>
    </subcellularLocation>
</comment>
<accession>A0A916VV75</accession>
<sequence length="607" mass="67127">MRQLKYWNVKRVSEALQSKARFAPFPSAGAELEAIKDNLGTRIIAELVAQARQDAISQNPTLSADLYLSYLRTGEREPYEDAQRLRRSMLYRLVLAEWLQSEGEFIDAIENIAWSRLEETNWAWPAHAPKGLDFPNHPTLDLAAAMTALDFAEIDYLLADRLSPQLRARLRSEVERRVIGPFLDRHDHWWLHSTDEKQVNNWTAVCVGGAVGAALYLEDDKDRLAQIIARGLASLSDYLDTFTGDGGSSEGPDYWSYGFGNFAVFAHLLACRTGGQIDLLDDAFVGSIAQFPVRTMLVPGIWASFSDSDSSPELHPGLLSLLARTLSLPQLKKLGVKNDFSITRYNQFIWPLRQFAWPLPEATAPLIPERHDWYPELGWMISRLAPEDPDALCMAIKGGHNDEMHNQNDIGSFIVVAGSTVLLTDPGRGRYSKAYFGPERYANLMTSSRGHSVPLVNGFEQAAGQSHCAHILDHGADAEKDWLELDMTAAYPDAAGLTSLVRKVTFKRQGRGAIELCDTFAFASRSVLTSALITSVDPQIGDGEITIGSGRAGIRISFDADQLALSLERHQGVEKQYAPAVDLVRILLAPIAPAKSGAIKLSINLLK</sequence>
<dbReference type="PANTHER" id="PTHR38045">
    <property type="entry name" value="CHROMOSOME 1, WHOLE GENOME SHOTGUN SEQUENCE"/>
    <property type="match status" value="1"/>
</dbReference>
<dbReference type="PANTHER" id="PTHR38045:SF1">
    <property type="entry name" value="HEPARINASE II_III-LIKE PROTEIN"/>
    <property type="match status" value="1"/>
</dbReference>
<dbReference type="AlphaFoldDB" id="A0A916VV75"/>
<reference evidence="3 4" key="1">
    <citation type="journal article" date="2014" name="Int. J. Syst. Evol. Microbiol.">
        <title>Complete genome sequence of Corynebacterium casei LMG S-19264T (=DSM 44701T), isolated from a smear-ripened cheese.</title>
        <authorList>
            <consortium name="US DOE Joint Genome Institute (JGI-PGF)"/>
            <person name="Walter F."/>
            <person name="Albersmeier A."/>
            <person name="Kalinowski J."/>
            <person name="Ruckert C."/>
        </authorList>
    </citation>
    <scope>NUCLEOTIDE SEQUENCE [LARGE SCALE GENOMIC DNA]</scope>
    <source>
        <strain evidence="3 4">CGMCC 1.15896</strain>
    </source>
</reference>
<dbReference type="InterPro" id="IPR012480">
    <property type="entry name" value="Hepar_II_III_C"/>
</dbReference>
<dbReference type="InterPro" id="IPR008929">
    <property type="entry name" value="Chondroitin_lyas"/>
</dbReference>
<dbReference type="SUPFAM" id="SSF48230">
    <property type="entry name" value="Chondroitin AC/alginate lyase"/>
    <property type="match status" value="1"/>
</dbReference>
<dbReference type="RefSeq" id="WP_127073396.1">
    <property type="nucleotide sequence ID" value="NZ_BMKB01000001.1"/>
</dbReference>
<protein>
    <submittedName>
        <fullName evidence="3">Heparinase</fullName>
    </submittedName>
</protein>
<dbReference type="Gene3D" id="2.70.98.70">
    <property type="match status" value="1"/>
</dbReference>
<dbReference type="OrthoDB" id="9793856at2"/>
<dbReference type="GO" id="GO:0030313">
    <property type="term" value="C:cell envelope"/>
    <property type="evidence" value="ECO:0007669"/>
    <property type="project" value="UniProtKB-SubCell"/>
</dbReference>
<evidence type="ECO:0000256" key="1">
    <source>
        <dbReference type="ARBA" id="ARBA00004196"/>
    </source>
</evidence>
<name>A0A916VV75_9HYPH</name>
<evidence type="ECO:0000313" key="4">
    <source>
        <dbReference type="Proteomes" id="UP000596977"/>
    </source>
</evidence>
<comment type="caution">
    <text evidence="3">The sequence shown here is derived from an EMBL/GenBank/DDBJ whole genome shotgun (WGS) entry which is preliminary data.</text>
</comment>
<evidence type="ECO:0000313" key="3">
    <source>
        <dbReference type="EMBL" id="GGA39147.1"/>
    </source>
</evidence>
<dbReference type="Pfam" id="PF07940">
    <property type="entry name" value="Hepar_II_III_C"/>
    <property type="match status" value="1"/>
</dbReference>
<organism evidence="3 4">
    <name type="scientific">Pelagibacterium lentulum</name>
    <dbReference type="NCBI Taxonomy" id="2029865"/>
    <lineage>
        <taxon>Bacteria</taxon>
        <taxon>Pseudomonadati</taxon>
        <taxon>Pseudomonadota</taxon>
        <taxon>Alphaproteobacteria</taxon>
        <taxon>Hyphomicrobiales</taxon>
        <taxon>Devosiaceae</taxon>
        <taxon>Pelagibacterium</taxon>
    </lineage>
</organism>
<gene>
    <name evidence="3" type="ORF">GCM10011499_05730</name>
</gene>
<dbReference type="EMBL" id="BMKB01000001">
    <property type="protein sequence ID" value="GGA39147.1"/>
    <property type="molecule type" value="Genomic_DNA"/>
</dbReference>
<proteinExistence type="predicted"/>
<dbReference type="GO" id="GO:0016829">
    <property type="term" value="F:lyase activity"/>
    <property type="evidence" value="ECO:0007669"/>
    <property type="project" value="InterPro"/>
</dbReference>